<evidence type="ECO:0000256" key="7">
    <source>
        <dbReference type="ARBA" id="ARBA00022692"/>
    </source>
</evidence>
<dbReference type="SUPFAM" id="SSF55604">
    <property type="entry name" value="Glucose permease domain IIB"/>
    <property type="match status" value="1"/>
</dbReference>
<evidence type="ECO:0000256" key="5">
    <source>
        <dbReference type="ARBA" id="ARBA00022679"/>
    </source>
</evidence>
<proteinExistence type="predicted"/>
<dbReference type="PANTHER" id="PTHR30175:SF1">
    <property type="entry name" value="PTS SYSTEM ARBUTIN-, CELLOBIOSE-, AND SALICIN-SPECIFIC EIIBC COMPONENT-RELATED"/>
    <property type="match status" value="1"/>
</dbReference>
<feature type="transmembrane region" description="Helical" evidence="12">
    <location>
        <begin position="647"/>
        <end position="668"/>
    </location>
</feature>
<name>A0A2K8P1Z0_9MOLU</name>
<evidence type="ECO:0000256" key="12">
    <source>
        <dbReference type="SAM" id="Phobius"/>
    </source>
</evidence>
<dbReference type="GO" id="GO:0015771">
    <property type="term" value="P:trehalose transport"/>
    <property type="evidence" value="ECO:0007669"/>
    <property type="project" value="TreeGrafter"/>
</dbReference>
<dbReference type="Pfam" id="PF00367">
    <property type="entry name" value="PTS_EIIB"/>
    <property type="match status" value="1"/>
</dbReference>
<evidence type="ECO:0000256" key="3">
    <source>
        <dbReference type="ARBA" id="ARBA00022475"/>
    </source>
</evidence>
<keyword evidence="10 12" id="KW-0472">Membrane</keyword>
<dbReference type="PROSITE" id="PS01035">
    <property type="entry name" value="PTS_EIIB_TYPE_1_CYS"/>
    <property type="match status" value="1"/>
</dbReference>
<dbReference type="InterPro" id="IPR018113">
    <property type="entry name" value="PTrfase_EIIB_Cys"/>
</dbReference>
<dbReference type="GO" id="GO:0005886">
    <property type="term" value="C:plasma membrane"/>
    <property type="evidence" value="ECO:0007669"/>
    <property type="project" value="UniProtKB-SubCell"/>
</dbReference>
<dbReference type="GO" id="GO:0008982">
    <property type="term" value="F:protein-N(PI)-phosphohistidine-sugar phosphotransferase activity"/>
    <property type="evidence" value="ECO:0007669"/>
    <property type="project" value="InterPro"/>
</dbReference>
<evidence type="ECO:0000256" key="2">
    <source>
        <dbReference type="ARBA" id="ARBA00022448"/>
    </source>
</evidence>
<feature type="transmembrane region" description="Helical" evidence="12">
    <location>
        <begin position="457"/>
        <end position="479"/>
    </location>
</feature>
<feature type="transmembrane region" description="Helical" evidence="12">
    <location>
        <begin position="366"/>
        <end position="384"/>
    </location>
</feature>
<reference evidence="16 17" key="1">
    <citation type="submission" date="2017-11" db="EMBL/GenBank/DDBJ databases">
        <title>Genome sequence of Mesoplasma coleopterae BARC 779 (ATCC 49583).</title>
        <authorList>
            <person name="Lo W.-S."/>
            <person name="Kuo C.-H."/>
        </authorList>
    </citation>
    <scope>NUCLEOTIDE SEQUENCE [LARGE SCALE GENOMIC DNA]</scope>
    <source>
        <strain evidence="16 17">BARC 779</strain>
    </source>
</reference>
<keyword evidence="9 12" id="KW-1133">Transmembrane helix</keyword>
<dbReference type="PROSITE" id="PS51093">
    <property type="entry name" value="PTS_EIIA_TYPE_1"/>
    <property type="match status" value="1"/>
</dbReference>
<accession>A0A2K8P1Z0</accession>
<dbReference type="Gene3D" id="3.30.1360.60">
    <property type="entry name" value="Glucose permease domain IIB"/>
    <property type="match status" value="1"/>
</dbReference>
<evidence type="ECO:0000256" key="1">
    <source>
        <dbReference type="ARBA" id="ARBA00004651"/>
    </source>
</evidence>
<dbReference type="NCBIfam" id="TIGR00830">
    <property type="entry name" value="PTBA"/>
    <property type="match status" value="1"/>
</dbReference>
<dbReference type="PANTHER" id="PTHR30175">
    <property type="entry name" value="PHOSPHOTRANSFERASE SYSTEM TRANSPORT PROTEIN"/>
    <property type="match status" value="1"/>
</dbReference>
<dbReference type="InterPro" id="IPR001127">
    <property type="entry name" value="PTS_EIIA_1_perm"/>
</dbReference>
<dbReference type="GO" id="GO:0016301">
    <property type="term" value="F:kinase activity"/>
    <property type="evidence" value="ECO:0007669"/>
    <property type="project" value="UniProtKB-KW"/>
</dbReference>
<feature type="transmembrane region" description="Helical" evidence="12">
    <location>
        <begin position="285"/>
        <end position="307"/>
    </location>
</feature>
<dbReference type="RefSeq" id="WP_100670375.1">
    <property type="nucleotide sequence ID" value="NZ_CP024968.1"/>
</dbReference>
<feature type="domain" description="PTS EIIA type-1" evidence="13">
    <location>
        <begin position="21"/>
        <end position="125"/>
    </location>
</feature>
<keyword evidence="5" id="KW-0808">Transferase</keyword>
<evidence type="ECO:0000256" key="9">
    <source>
        <dbReference type="ARBA" id="ARBA00022989"/>
    </source>
</evidence>
<keyword evidence="17" id="KW-1185">Reference proteome</keyword>
<dbReference type="InterPro" id="IPR036878">
    <property type="entry name" value="Glu_permease_IIB"/>
</dbReference>
<keyword evidence="4" id="KW-0762">Sugar transport</keyword>
<evidence type="ECO:0000256" key="6">
    <source>
        <dbReference type="ARBA" id="ARBA00022683"/>
    </source>
</evidence>
<feature type="transmembrane region" description="Helical" evidence="12">
    <location>
        <begin position="417"/>
        <end position="436"/>
    </location>
</feature>
<dbReference type="OrthoDB" id="400707at2"/>
<feature type="active site" description="Phosphocysteine intermediate; for EIIB activity" evidence="11">
    <location>
        <position position="201"/>
    </location>
</feature>
<keyword evidence="6" id="KW-0598">Phosphotransferase system</keyword>
<dbReference type="PROSITE" id="PS51098">
    <property type="entry name" value="PTS_EIIB_TYPE_1"/>
    <property type="match status" value="1"/>
</dbReference>
<dbReference type="InterPro" id="IPR001996">
    <property type="entry name" value="PTS_IIB_1"/>
</dbReference>
<protein>
    <submittedName>
        <fullName evidence="16">PTS system, beta-glucoside-specific IIABC component</fullName>
    </submittedName>
</protein>
<comment type="subcellular location">
    <subcellularLocation>
        <location evidence="1">Cell membrane</location>
        <topology evidence="1">Multi-pass membrane protein</topology>
    </subcellularLocation>
</comment>
<feature type="domain" description="PTS EIIC type-1" evidence="15">
    <location>
        <begin position="293"/>
        <end position="681"/>
    </location>
</feature>
<sequence length="880" mass="98303">MEIKIYAPVDGIVKKIEDCSDKTFAQKMLGDGFLIIPSSNVFKSIFDEAKVSMIFDTKHAYGLEIQGLNVLIHCGMDTVNLNGEPFNSKVKVGDWVKVGQDLFEADIKKIKGLKLSVETPIVFDQANIQSFFIKDLKVGKVKQGELICSIDYTLKEEKTENVNKKIDAHELFSGVSKYEKQSREINKAVGGKENYAEAYNCMTRLRFSIKNKDLVDEKILKKIEVVKGVIWNGTELQVVIGQDVYKVKDEILKQNDFANSIAQSNGEHTEKVSLFRKALSMFSGIMVKIIPVMVGAGLIQAIIAILIQLNVMPDISFAQQVAGSAQTWIFDKDLSVFWVILFIAGKTSQYFMGIMIAWSAANYFKFDYILGIALGVIMCSPFLFGDGGQAGFGFQWVIINFGDLNTGNPMLDNISKVIITGLSTKIFVIIGAIYLAKRLNDWIKSWIPITLELMFRPFLIFIIVIPIAFFVFLPIWNIFETLFGSLMFYVGKMPLGIGVGIFVGLWQVTVIFGLHMMLAIISIIDFNNNGGQSIFGIAGSVSVWAQVGALIGVVIVTQNAQLKKQGVGMIAAGFLGITEPILYGINLPKKRPLYAGVIAAFVAGALMNVLGVTQRASSGLGVFEAIGFFSDPVMGGVGKISAVENGLFYLLGCAVSFGGAIGLSMFMYKERPSEKKLVKKTISKLFTISKLENNFSKEDEKEISIKLKQVLKLISNDDEKMIKSEEKKIQNYLKFETKIQSLIEKEEKMKNSILVKGKKALKNNNEELANKLLLKWESINFKDKLQELENLKIEAYKLINFSQLENFVNNKQNSIEEKLIDINFADKKMLNELIPELNNDLNSLKINYNLLEPKTLLINLDKIINDKKENIKASKKRNLS</sequence>
<dbReference type="InterPro" id="IPR003352">
    <property type="entry name" value="PTS_EIIC"/>
</dbReference>
<feature type="domain" description="PTS EIIB type-1" evidence="14">
    <location>
        <begin position="179"/>
        <end position="261"/>
    </location>
</feature>
<dbReference type="GO" id="GO:0009401">
    <property type="term" value="P:phosphoenolpyruvate-dependent sugar phosphotransferase system"/>
    <property type="evidence" value="ECO:0007669"/>
    <property type="project" value="UniProtKB-KW"/>
</dbReference>
<evidence type="ECO:0000256" key="8">
    <source>
        <dbReference type="ARBA" id="ARBA00022777"/>
    </source>
</evidence>
<evidence type="ECO:0000256" key="11">
    <source>
        <dbReference type="PROSITE-ProRule" id="PRU00421"/>
    </source>
</evidence>
<dbReference type="EMBL" id="CP024968">
    <property type="protein sequence ID" value="ATZ20528.1"/>
    <property type="molecule type" value="Genomic_DNA"/>
</dbReference>
<dbReference type="GO" id="GO:0090589">
    <property type="term" value="F:protein-phosphocysteine-trehalose phosphotransferase system transporter activity"/>
    <property type="evidence" value="ECO:0007669"/>
    <property type="project" value="TreeGrafter"/>
</dbReference>
<keyword evidence="2" id="KW-0813">Transport</keyword>
<evidence type="ECO:0000313" key="16">
    <source>
        <dbReference type="EMBL" id="ATZ20528.1"/>
    </source>
</evidence>
<keyword evidence="3" id="KW-1003">Cell membrane</keyword>
<feature type="transmembrane region" description="Helical" evidence="12">
    <location>
        <begin position="592"/>
        <end position="610"/>
    </location>
</feature>
<organism evidence="16 17">
    <name type="scientific">Mesoplasma coleopterae</name>
    <dbReference type="NCBI Taxonomy" id="324078"/>
    <lineage>
        <taxon>Bacteria</taxon>
        <taxon>Bacillati</taxon>
        <taxon>Mycoplasmatota</taxon>
        <taxon>Mollicutes</taxon>
        <taxon>Entomoplasmatales</taxon>
        <taxon>Entomoplasmataceae</taxon>
        <taxon>Mesoplasma</taxon>
    </lineage>
</organism>
<dbReference type="PROSITE" id="PS51103">
    <property type="entry name" value="PTS_EIIC_TYPE_1"/>
    <property type="match status" value="1"/>
</dbReference>
<dbReference type="InterPro" id="IPR013013">
    <property type="entry name" value="PTS_EIIC_1"/>
</dbReference>
<dbReference type="InterPro" id="IPR011055">
    <property type="entry name" value="Dup_hybrid_motif"/>
</dbReference>
<dbReference type="Pfam" id="PF02378">
    <property type="entry name" value="PTS_EIIC"/>
    <property type="match status" value="1"/>
</dbReference>
<feature type="transmembrane region" description="Helical" evidence="12">
    <location>
        <begin position="533"/>
        <end position="555"/>
    </location>
</feature>
<dbReference type="Proteomes" id="UP000232221">
    <property type="component" value="Chromosome"/>
</dbReference>
<dbReference type="AlphaFoldDB" id="A0A2K8P1Z0"/>
<dbReference type="Pfam" id="PF00358">
    <property type="entry name" value="PTS_EIIA_1"/>
    <property type="match status" value="1"/>
</dbReference>
<dbReference type="InterPro" id="IPR050558">
    <property type="entry name" value="PTS_Sugar-Specific_Components"/>
</dbReference>
<evidence type="ECO:0000259" key="15">
    <source>
        <dbReference type="PROSITE" id="PS51103"/>
    </source>
</evidence>
<keyword evidence="8" id="KW-0418">Kinase</keyword>
<feature type="transmembrane region" description="Helical" evidence="12">
    <location>
        <begin position="336"/>
        <end position="359"/>
    </location>
</feature>
<evidence type="ECO:0000256" key="10">
    <source>
        <dbReference type="ARBA" id="ARBA00023136"/>
    </source>
</evidence>
<dbReference type="KEGG" id="mcol:MCOLE_v1c00130"/>
<dbReference type="Gene3D" id="2.70.70.10">
    <property type="entry name" value="Glucose Permease (Domain IIA)"/>
    <property type="match status" value="1"/>
</dbReference>
<feature type="transmembrane region" description="Helical" evidence="12">
    <location>
        <begin position="567"/>
        <end position="585"/>
    </location>
</feature>
<evidence type="ECO:0000313" key="17">
    <source>
        <dbReference type="Proteomes" id="UP000232221"/>
    </source>
</evidence>
<evidence type="ECO:0000259" key="13">
    <source>
        <dbReference type="PROSITE" id="PS51093"/>
    </source>
</evidence>
<dbReference type="CDD" id="cd00212">
    <property type="entry name" value="PTS_IIB_glc"/>
    <property type="match status" value="1"/>
</dbReference>
<evidence type="ECO:0000259" key="14">
    <source>
        <dbReference type="PROSITE" id="PS51098"/>
    </source>
</evidence>
<gene>
    <name evidence="16" type="primary">bglF</name>
    <name evidence="16" type="ORF">MCOLE_v1c00130</name>
</gene>
<feature type="transmembrane region" description="Helical" evidence="12">
    <location>
        <begin position="499"/>
        <end position="521"/>
    </location>
</feature>
<keyword evidence="7 12" id="KW-0812">Transmembrane</keyword>
<evidence type="ECO:0000256" key="4">
    <source>
        <dbReference type="ARBA" id="ARBA00022597"/>
    </source>
</evidence>
<dbReference type="SUPFAM" id="SSF51261">
    <property type="entry name" value="Duplicated hybrid motif"/>
    <property type="match status" value="1"/>
</dbReference>